<dbReference type="InterPro" id="IPR014312">
    <property type="entry name" value="Succ_DH_anchor"/>
</dbReference>
<dbReference type="RefSeq" id="WP_199036158.1">
    <property type="nucleotide sequence ID" value="NZ_JAELXS010000003.1"/>
</dbReference>
<evidence type="ECO:0000313" key="17">
    <source>
        <dbReference type="EMBL" id="MBJ6121332.1"/>
    </source>
</evidence>
<dbReference type="InterPro" id="IPR000701">
    <property type="entry name" value="SuccDH_FuR_B_TM-su"/>
</dbReference>
<evidence type="ECO:0000256" key="3">
    <source>
        <dbReference type="ARBA" id="ARBA00004141"/>
    </source>
</evidence>
<comment type="function">
    <text evidence="2">Membrane-anchoring subunit of succinate dehydrogenase (SDH).</text>
</comment>
<keyword evidence="14" id="KW-0408">Iron</keyword>
<evidence type="ECO:0000256" key="16">
    <source>
        <dbReference type="SAM" id="Phobius"/>
    </source>
</evidence>
<evidence type="ECO:0000256" key="11">
    <source>
        <dbReference type="ARBA" id="ARBA00022723"/>
    </source>
</evidence>
<dbReference type="Pfam" id="PF01127">
    <property type="entry name" value="Sdh_cyt"/>
    <property type="match status" value="1"/>
</dbReference>
<comment type="pathway">
    <text evidence="4">Carbohydrate metabolism; tricarboxylic acid cycle.</text>
</comment>
<feature type="transmembrane region" description="Helical" evidence="16">
    <location>
        <begin position="24"/>
        <end position="45"/>
    </location>
</feature>
<evidence type="ECO:0000256" key="13">
    <source>
        <dbReference type="ARBA" id="ARBA00022989"/>
    </source>
</evidence>
<evidence type="ECO:0000256" key="5">
    <source>
        <dbReference type="ARBA" id="ARBA00011558"/>
    </source>
</evidence>
<keyword evidence="13 16" id="KW-1133">Transmembrane helix</keyword>
<reference evidence="18" key="1">
    <citation type="submission" date="2020-12" db="EMBL/GenBank/DDBJ databases">
        <title>Hymenobacter sp.</title>
        <authorList>
            <person name="Kim M.K."/>
        </authorList>
    </citation>
    <scope>NUCLEOTIDE SEQUENCE [LARGE SCALE GENOMIC DNA]</scope>
    <source>
        <strain evidence="18">BT553</strain>
    </source>
</reference>
<name>A0ABS0XMR8_9SPHN</name>
<dbReference type="Proteomes" id="UP000640426">
    <property type="component" value="Unassembled WGS sequence"/>
</dbReference>
<gene>
    <name evidence="17" type="primary">sdhD</name>
    <name evidence="17" type="ORF">JAO74_05950</name>
</gene>
<evidence type="ECO:0000256" key="14">
    <source>
        <dbReference type="ARBA" id="ARBA00023004"/>
    </source>
</evidence>
<evidence type="ECO:0000256" key="4">
    <source>
        <dbReference type="ARBA" id="ARBA00005163"/>
    </source>
</evidence>
<keyword evidence="10 16" id="KW-0812">Transmembrane</keyword>
<evidence type="ECO:0000256" key="1">
    <source>
        <dbReference type="ARBA" id="ARBA00001971"/>
    </source>
</evidence>
<evidence type="ECO:0000256" key="15">
    <source>
        <dbReference type="ARBA" id="ARBA00023136"/>
    </source>
</evidence>
<dbReference type="NCBIfam" id="TIGR02968">
    <property type="entry name" value="succ_dehyd_anc"/>
    <property type="match status" value="1"/>
</dbReference>
<dbReference type="EMBL" id="JAELXS010000003">
    <property type="protein sequence ID" value="MBJ6121332.1"/>
    <property type="molecule type" value="Genomic_DNA"/>
</dbReference>
<organism evidence="17 18">
    <name type="scientific">Sphingomonas mollis</name>
    <dbReference type="NCBI Taxonomy" id="2795726"/>
    <lineage>
        <taxon>Bacteria</taxon>
        <taxon>Pseudomonadati</taxon>
        <taxon>Pseudomonadota</taxon>
        <taxon>Alphaproteobacteria</taxon>
        <taxon>Sphingomonadales</taxon>
        <taxon>Sphingomonadaceae</taxon>
        <taxon>Sphingomonas</taxon>
    </lineage>
</organism>
<dbReference type="InterPro" id="IPR034804">
    <property type="entry name" value="SQR/QFR_C/D"/>
</dbReference>
<feature type="transmembrane region" description="Helical" evidence="16">
    <location>
        <begin position="57"/>
        <end position="77"/>
    </location>
</feature>
<comment type="subunit">
    <text evidence="5">Part of an enzyme complex containing four subunits: a flavoprotein, an iron-sulfur protein, plus two membrane-anchoring proteins, SdhC and SdhD.</text>
</comment>
<dbReference type="SUPFAM" id="SSF81343">
    <property type="entry name" value="Fumarate reductase respiratory complex transmembrane subunits"/>
    <property type="match status" value="1"/>
</dbReference>
<accession>A0ABS0XMR8</accession>
<comment type="subcellular location">
    <subcellularLocation>
        <location evidence="3">Membrane</location>
        <topology evidence="3">Multi-pass membrane protein</topology>
    </subcellularLocation>
</comment>
<proteinExistence type="predicted"/>
<evidence type="ECO:0000256" key="8">
    <source>
        <dbReference type="ARBA" id="ARBA00022532"/>
    </source>
</evidence>
<evidence type="ECO:0000256" key="2">
    <source>
        <dbReference type="ARBA" id="ARBA00004050"/>
    </source>
</evidence>
<keyword evidence="8" id="KW-0816">Tricarboxylic acid cycle</keyword>
<comment type="caution">
    <text evidence="17">The sequence shown here is derived from an EMBL/GenBank/DDBJ whole genome shotgun (WGS) entry which is preliminary data.</text>
</comment>
<dbReference type="CDD" id="cd03495">
    <property type="entry name" value="SQR_TypeC_SdhD_like"/>
    <property type="match status" value="1"/>
</dbReference>
<keyword evidence="18" id="KW-1185">Reference proteome</keyword>
<evidence type="ECO:0000313" key="18">
    <source>
        <dbReference type="Proteomes" id="UP000640426"/>
    </source>
</evidence>
<evidence type="ECO:0000256" key="6">
    <source>
        <dbReference type="ARBA" id="ARBA00019425"/>
    </source>
</evidence>
<keyword evidence="9" id="KW-0349">Heme</keyword>
<evidence type="ECO:0000256" key="9">
    <source>
        <dbReference type="ARBA" id="ARBA00022617"/>
    </source>
</evidence>
<keyword evidence="12" id="KW-0249">Electron transport</keyword>
<feature type="transmembrane region" description="Helical" evidence="16">
    <location>
        <begin position="97"/>
        <end position="119"/>
    </location>
</feature>
<keyword evidence="11" id="KW-0479">Metal-binding</keyword>
<keyword evidence="15 16" id="KW-0472">Membrane</keyword>
<evidence type="ECO:0000256" key="12">
    <source>
        <dbReference type="ARBA" id="ARBA00022982"/>
    </source>
</evidence>
<sequence>MGSGTQLGRVRGLGSAKEGAHHWLWQRFTAASNLFLMLWLLIAVARQPAYDYASMRLWVQSAWVAVPMLLLIASVFYHFRLGLQVLIEDYTHNESRVVSMLALNLFVLVTAGIAIFSILKIAFGAAA</sequence>
<keyword evidence="7" id="KW-0813">Transport</keyword>
<protein>
    <recommendedName>
        <fullName evidence="6">Succinate dehydrogenase hydrophobic membrane anchor subunit</fullName>
    </recommendedName>
</protein>
<dbReference type="Gene3D" id="1.20.1300.10">
    <property type="entry name" value="Fumarate reductase/succinate dehydrogenase, transmembrane subunit"/>
    <property type="match status" value="1"/>
</dbReference>
<evidence type="ECO:0000256" key="10">
    <source>
        <dbReference type="ARBA" id="ARBA00022692"/>
    </source>
</evidence>
<comment type="cofactor">
    <cofactor evidence="1">
        <name>heme</name>
        <dbReference type="ChEBI" id="CHEBI:30413"/>
    </cofactor>
</comment>
<evidence type="ECO:0000256" key="7">
    <source>
        <dbReference type="ARBA" id="ARBA00022448"/>
    </source>
</evidence>